<protein>
    <submittedName>
        <fullName evidence="1">Uncharacterized protein</fullName>
    </submittedName>
</protein>
<organism evidence="1 2">
    <name type="scientific">Cyclocybe aegerita</name>
    <name type="common">Black poplar mushroom</name>
    <name type="synonym">Agrocybe aegerita</name>
    <dbReference type="NCBI Taxonomy" id="1973307"/>
    <lineage>
        <taxon>Eukaryota</taxon>
        <taxon>Fungi</taxon>
        <taxon>Dikarya</taxon>
        <taxon>Basidiomycota</taxon>
        <taxon>Agaricomycotina</taxon>
        <taxon>Agaricomycetes</taxon>
        <taxon>Agaricomycetidae</taxon>
        <taxon>Agaricales</taxon>
        <taxon>Agaricineae</taxon>
        <taxon>Bolbitiaceae</taxon>
        <taxon>Cyclocybe</taxon>
    </lineage>
</organism>
<dbReference type="OrthoDB" id="10330992at2759"/>
<keyword evidence="2" id="KW-1185">Reference proteome</keyword>
<gene>
    <name evidence="1" type="ORF">AAE3_LOCUS7523</name>
</gene>
<dbReference type="AlphaFoldDB" id="A0A8S0WTL3"/>
<comment type="caution">
    <text evidence="1">The sequence shown here is derived from an EMBL/GenBank/DDBJ whole genome shotgun (WGS) entry which is preliminary data.</text>
</comment>
<evidence type="ECO:0000313" key="1">
    <source>
        <dbReference type="EMBL" id="CAA7265286.1"/>
    </source>
</evidence>
<evidence type="ECO:0000313" key="2">
    <source>
        <dbReference type="Proteomes" id="UP000467700"/>
    </source>
</evidence>
<dbReference type="EMBL" id="CACVBS010000048">
    <property type="protein sequence ID" value="CAA7265286.1"/>
    <property type="molecule type" value="Genomic_DNA"/>
</dbReference>
<reference evidence="1 2" key="1">
    <citation type="submission" date="2020-01" db="EMBL/GenBank/DDBJ databases">
        <authorList>
            <person name="Gupta K D."/>
        </authorList>
    </citation>
    <scope>NUCLEOTIDE SEQUENCE [LARGE SCALE GENOMIC DNA]</scope>
</reference>
<dbReference type="Proteomes" id="UP000467700">
    <property type="component" value="Unassembled WGS sequence"/>
</dbReference>
<name>A0A8S0WTL3_CYCAE</name>
<accession>A0A8S0WTL3</accession>
<sequence length="103" mass="11404">MASYCGEIVTFPPSSYYSPEKLMQIGKTDDFRPQISFTYNIGQNDTVSLIDFDTFSVSTSSVTEVEEKPGFWSRVRCAILSKMASVGRFILSCCGWNSAATSD</sequence>
<proteinExistence type="predicted"/>